<feature type="transmembrane region" description="Helical" evidence="1">
    <location>
        <begin position="12"/>
        <end position="31"/>
    </location>
</feature>
<organism evidence="2 3">
    <name type="scientific">Hafnia alvei</name>
    <dbReference type="NCBI Taxonomy" id="569"/>
    <lineage>
        <taxon>Bacteria</taxon>
        <taxon>Pseudomonadati</taxon>
        <taxon>Pseudomonadota</taxon>
        <taxon>Gammaproteobacteria</taxon>
        <taxon>Enterobacterales</taxon>
        <taxon>Hafniaceae</taxon>
        <taxon>Hafnia</taxon>
    </lineage>
</organism>
<sequence>MHCMFSRIVVYFARFTASLLAEFILGSFRIFNSWVDAHWPTIGNLPYISSINNSEDEAYVLVLLVMDSIILIPLIIVAECLIRKVIRKHKIRHQL</sequence>
<evidence type="ECO:0000256" key="1">
    <source>
        <dbReference type="SAM" id="Phobius"/>
    </source>
</evidence>
<keyword evidence="1" id="KW-0812">Transmembrane</keyword>
<evidence type="ECO:0000313" key="3">
    <source>
        <dbReference type="Proteomes" id="UP000254821"/>
    </source>
</evidence>
<keyword evidence="1" id="KW-1133">Transmembrane helix</keyword>
<dbReference type="AlphaFoldDB" id="A0A377PQ91"/>
<reference evidence="2 3" key="1">
    <citation type="submission" date="2018-06" db="EMBL/GenBank/DDBJ databases">
        <authorList>
            <consortium name="Pathogen Informatics"/>
            <person name="Doyle S."/>
        </authorList>
    </citation>
    <scope>NUCLEOTIDE SEQUENCE [LARGE SCALE GENOMIC DNA]</scope>
    <source>
        <strain evidence="2 3">NCTC8105</strain>
    </source>
</reference>
<dbReference type="EMBL" id="UGHP01000001">
    <property type="protein sequence ID" value="STQ82319.1"/>
    <property type="molecule type" value="Genomic_DNA"/>
</dbReference>
<protein>
    <submittedName>
        <fullName evidence="2">Uncharacterized protein</fullName>
    </submittedName>
</protein>
<name>A0A377PQ91_HAFAL</name>
<proteinExistence type="predicted"/>
<feature type="transmembrane region" description="Helical" evidence="1">
    <location>
        <begin position="58"/>
        <end position="82"/>
    </location>
</feature>
<gene>
    <name evidence="2" type="ORF">NCTC8105_04530</name>
</gene>
<accession>A0A377PQ91</accession>
<dbReference type="Proteomes" id="UP000254821">
    <property type="component" value="Unassembled WGS sequence"/>
</dbReference>
<keyword evidence="1" id="KW-0472">Membrane</keyword>
<evidence type="ECO:0000313" key="2">
    <source>
        <dbReference type="EMBL" id="STQ82319.1"/>
    </source>
</evidence>